<name>A0A1M6TNK5_9FIRM</name>
<dbReference type="OrthoDB" id="9788881at2"/>
<dbReference type="GO" id="GO:0003677">
    <property type="term" value="F:DNA binding"/>
    <property type="evidence" value="ECO:0007669"/>
    <property type="project" value="InterPro"/>
</dbReference>
<keyword evidence="3" id="KW-1185">Reference proteome</keyword>
<organism evidence="2 3">
    <name type="scientific">Desulforamulus aeronauticus DSM 10349</name>
    <dbReference type="NCBI Taxonomy" id="1121421"/>
    <lineage>
        <taxon>Bacteria</taxon>
        <taxon>Bacillati</taxon>
        <taxon>Bacillota</taxon>
        <taxon>Clostridia</taxon>
        <taxon>Eubacteriales</taxon>
        <taxon>Peptococcaceae</taxon>
        <taxon>Desulforamulus</taxon>
    </lineage>
</organism>
<dbReference type="NCBIfam" id="NF047646">
    <property type="entry name" value="REP_Tyr_transpos"/>
    <property type="match status" value="1"/>
</dbReference>
<protein>
    <submittedName>
        <fullName evidence="2">REP element-mobilizing transposase RayT</fullName>
    </submittedName>
</protein>
<sequence length="261" mass="31129">MPRHQRILSENGTYHVMIRGNERKNLFLDEEDKQKFIEILNTKKEETGFLIFAYCLMDNHVHLLVRESIEGLATIMKRINVSYVYYFNQKNRRTGHLFQDRFKSEPIDEERYLLSVLRYIHNNPLKAGMVEKPEQYKWSSYGSYLNPHRPEAKMVDTAFILSLMANDQKKAIQEFKKFSIEKDESEFLDIEEGNIWTIEEAKSYLEEYLTKRWRGKSIEELMDHKDSRREIIIELKTNTRLSVRAIANLLGLNRGIVQKMR</sequence>
<evidence type="ECO:0000259" key="1">
    <source>
        <dbReference type="SMART" id="SM01321"/>
    </source>
</evidence>
<feature type="domain" description="Transposase IS200-like" evidence="1">
    <location>
        <begin position="9"/>
        <end position="123"/>
    </location>
</feature>
<accession>A0A1M6TNK5</accession>
<dbReference type="GO" id="GO:0004803">
    <property type="term" value="F:transposase activity"/>
    <property type="evidence" value="ECO:0007669"/>
    <property type="project" value="InterPro"/>
</dbReference>
<gene>
    <name evidence="2" type="ORF">SAMN02745123_02395</name>
</gene>
<dbReference type="GO" id="GO:0006313">
    <property type="term" value="P:DNA transposition"/>
    <property type="evidence" value="ECO:0007669"/>
    <property type="project" value="InterPro"/>
</dbReference>
<dbReference type="Gene3D" id="3.30.70.1290">
    <property type="entry name" value="Transposase IS200-like"/>
    <property type="match status" value="1"/>
</dbReference>
<dbReference type="RefSeq" id="WP_072914612.1">
    <property type="nucleotide sequence ID" value="NZ_FRAR01000017.1"/>
</dbReference>
<dbReference type="PANTHER" id="PTHR34322">
    <property type="entry name" value="TRANSPOSASE, Y1_TNP DOMAIN-CONTAINING"/>
    <property type="match status" value="1"/>
</dbReference>
<dbReference type="InterPro" id="IPR002686">
    <property type="entry name" value="Transposase_17"/>
</dbReference>
<dbReference type="Proteomes" id="UP000183997">
    <property type="component" value="Unassembled WGS sequence"/>
</dbReference>
<dbReference type="PANTHER" id="PTHR34322:SF2">
    <property type="entry name" value="TRANSPOSASE IS200-LIKE DOMAIN-CONTAINING PROTEIN"/>
    <property type="match status" value="1"/>
</dbReference>
<dbReference type="SMART" id="SM01321">
    <property type="entry name" value="Y1_Tnp"/>
    <property type="match status" value="1"/>
</dbReference>
<dbReference type="SUPFAM" id="SSF143422">
    <property type="entry name" value="Transposase IS200-like"/>
    <property type="match status" value="1"/>
</dbReference>
<evidence type="ECO:0000313" key="3">
    <source>
        <dbReference type="Proteomes" id="UP000183997"/>
    </source>
</evidence>
<reference evidence="3" key="1">
    <citation type="submission" date="2016-11" db="EMBL/GenBank/DDBJ databases">
        <authorList>
            <person name="Varghese N."/>
            <person name="Submissions S."/>
        </authorList>
    </citation>
    <scope>NUCLEOTIDE SEQUENCE [LARGE SCALE GENOMIC DNA]</scope>
    <source>
        <strain evidence="3">DSM 10349</strain>
    </source>
</reference>
<proteinExistence type="predicted"/>
<evidence type="ECO:0000313" key="2">
    <source>
        <dbReference type="EMBL" id="SHK58493.1"/>
    </source>
</evidence>
<dbReference type="Pfam" id="PF01797">
    <property type="entry name" value="Y1_Tnp"/>
    <property type="match status" value="1"/>
</dbReference>
<dbReference type="AlphaFoldDB" id="A0A1M6TNK5"/>
<dbReference type="STRING" id="1121421.SAMN02745123_02395"/>
<dbReference type="InterPro" id="IPR036515">
    <property type="entry name" value="Transposase_17_sf"/>
</dbReference>
<dbReference type="EMBL" id="FRAR01000017">
    <property type="protein sequence ID" value="SHK58493.1"/>
    <property type="molecule type" value="Genomic_DNA"/>
</dbReference>